<dbReference type="CDD" id="cd00093">
    <property type="entry name" value="HTH_XRE"/>
    <property type="match status" value="1"/>
</dbReference>
<dbReference type="Pfam" id="PF13560">
    <property type="entry name" value="HTH_31"/>
    <property type="match status" value="1"/>
</dbReference>
<dbReference type="SUPFAM" id="SSF47413">
    <property type="entry name" value="lambda repressor-like DNA-binding domains"/>
    <property type="match status" value="1"/>
</dbReference>
<evidence type="ECO:0000313" key="2">
    <source>
        <dbReference type="EMBL" id="NHO33294.1"/>
    </source>
</evidence>
<dbReference type="EMBL" id="WOSW01000025">
    <property type="protein sequence ID" value="NHO33294.1"/>
    <property type="molecule type" value="Genomic_DNA"/>
</dbReference>
<protein>
    <submittedName>
        <fullName evidence="2">Helix-turn-helix domain-containing protein</fullName>
    </submittedName>
</protein>
<dbReference type="InterPro" id="IPR001387">
    <property type="entry name" value="Cro/C1-type_HTH"/>
</dbReference>
<gene>
    <name evidence="2" type="ORF">GOB84_12115</name>
</gene>
<dbReference type="InterPro" id="IPR010982">
    <property type="entry name" value="Lambda_DNA-bd_dom_sf"/>
</dbReference>
<comment type="caution">
    <text evidence="2">The sequence shown here is derived from an EMBL/GenBank/DDBJ whole genome shotgun (WGS) entry which is preliminary data.</text>
</comment>
<evidence type="ECO:0000313" key="3">
    <source>
        <dbReference type="Proteomes" id="UP000615326"/>
    </source>
</evidence>
<name>A0ABX0KA49_9PROT</name>
<proteinExistence type="predicted"/>
<organism evidence="2 3">
    <name type="scientific">Acetobacter fallax</name>
    <dbReference type="NCBI Taxonomy" id="1737473"/>
    <lineage>
        <taxon>Bacteria</taxon>
        <taxon>Pseudomonadati</taxon>
        <taxon>Pseudomonadota</taxon>
        <taxon>Alphaproteobacteria</taxon>
        <taxon>Acetobacterales</taxon>
        <taxon>Acetobacteraceae</taxon>
        <taxon>Acetobacter</taxon>
    </lineage>
</organism>
<evidence type="ECO:0000259" key="1">
    <source>
        <dbReference type="PROSITE" id="PS50943"/>
    </source>
</evidence>
<sequence length="115" mass="12678">MMRVSDSVLYSVTIPVKPVRKADGARFNGRSFAGDDDLKTLVGEFMKRARAQAGLSQTSLAEKVGISVASLNKAEQGVQPLSMMRFLDYIYVCDVSADDVLKFLVADGERRRGMR</sequence>
<dbReference type="SMART" id="SM00530">
    <property type="entry name" value="HTH_XRE"/>
    <property type="match status" value="1"/>
</dbReference>
<dbReference type="PROSITE" id="PS50943">
    <property type="entry name" value="HTH_CROC1"/>
    <property type="match status" value="1"/>
</dbReference>
<accession>A0ABX0KA49</accession>
<dbReference type="Proteomes" id="UP000615326">
    <property type="component" value="Unassembled WGS sequence"/>
</dbReference>
<dbReference type="RefSeq" id="WP_173577817.1">
    <property type="nucleotide sequence ID" value="NZ_WOSW01000025.1"/>
</dbReference>
<reference evidence="2 3" key="1">
    <citation type="journal article" date="2020" name="Int. J. Syst. Evol. Microbiol.">
        <title>Novel acetic acid bacteria from cider fermentations: Acetobacter conturbans sp. nov. and Acetobacter fallax sp. nov.</title>
        <authorList>
            <person name="Sombolestani A.S."/>
            <person name="Cleenwerck I."/>
            <person name="Cnockaert M."/>
            <person name="Borremans W."/>
            <person name="Wieme A.D."/>
            <person name="De Vuyst L."/>
            <person name="Vandamme P."/>
        </authorList>
    </citation>
    <scope>NUCLEOTIDE SEQUENCE [LARGE SCALE GENOMIC DNA]</scope>
    <source>
        <strain evidence="2 3">LMG 1637</strain>
    </source>
</reference>
<dbReference type="Gene3D" id="1.10.260.40">
    <property type="entry name" value="lambda repressor-like DNA-binding domains"/>
    <property type="match status" value="1"/>
</dbReference>
<keyword evidence="3" id="KW-1185">Reference proteome</keyword>
<feature type="domain" description="HTH cro/C1-type" evidence="1">
    <location>
        <begin position="46"/>
        <end position="100"/>
    </location>
</feature>